<sequence length="138" mass="15342">TTTGAITVPLWDTGSSFPSGGFTQYATVFKWQREYFDLTGSLSTHRDAITNLTIRPTNGAEGRTIYLDDFRYNTNYLTTPSSSAITSSNNRYLQYRAIFTSWDNFVSPFLTSISNAYTSLTNMFAPGVGVSSDGFLMF</sequence>
<comment type="caution">
    <text evidence="1">The sequence shown here is derived from an EMBL/GenBank/DDBJ whole genome shotgun (WGS) entry which is preliminary data.</text>
</comment>
<protein>
    <submittedName>
        <fullName evidence="1">Uncharacterized protein</fullName>
    </submittedName>
</protein>
<feature type="non-terminal residue" evidence="1">
    <location>
        <position position="1"/>
    </location>
</feature>
<name>A0A2M8LBF3_9BACT</name>
<evidence type="ECO:0000313" key="1">
    <source>
        <dbReference type="EMBL" id="PJE73956.1"/>
    </source>
</evidence>
<dbReference type="Proteomes" id="UP000230959">
    <property type="component" value="Unassembled WGS sequence"/>
</dbReference>
<dbReference type="AlphaFoldDB" id="A0A2M8LBF3"/>
<gene>
    <name evidence="1" type="ORF">COV02_00310</name>
</gene>
<accession>A0A2M8LBF3</accession>
<dbReference type="EMBL" id="PFER01000005">
    <property type="protein sequence ID" value="PJE73956.1"/>
    <property type="molecule type" value="Genomic_DNA"/>
</dbReference>
<organism evidence="1 2">
    <name type="scientific">Candidatus Terrybacteria bacterium CG10_big_fil_rev_8_21_14_0_10_41_10</name>
    <dbReference type="NCBI Taxonomy" id="1975026"/>
    <lineage>
        <taxon>Bacteria</taxon>
        <taxon>Candidatus Terryibacteriota</taxon>
    </lineage>
</organism>
<proteinExistence type="predicted"/>
<evidence type="ECO:0000313" key="2">
    <source>
        <dbReference type="Proteomes" id="UP000230959"/>
    </source>
</evidence>
<reference evidence="2" key="1">
    <citation type="submission" date="2017-09" db="EMBL/GenBank/DDBJ databases">
        <title>Depth-based differentiation of microbial function through sediment-hosted aquifers and enrichment of novel symbionts in the deep terrestrial subsurface.</title>
        <authorList>
            <person name="Probst A.J."/>
            <person name="Ladd B."/>
            <person name="Jarett J.K."/>
            <person name="Geller-Mcgrath D.E."/>
            <person name="Sieber C.M.K."/>
            <person name="Emerson J.B."/>
            <person name="Anantharaman K."/>
            <person name="Thomas B.C."/>
            <person name="Malmstrom R."/>
            <person name="Stieglmeier M."/>
            <person name="Klingl A."/>
            <person name="Woyke T."/>
            <person name="Ryan C.M."/>
            <person name="Banfield J.F."/>
        </authorList>
    </citation>
    <scope>NUCLEOTIDE SEQUENCE [LARGE SCALE GENOMIC DNA]</scope>
</reference>